<dbReference type="Gene3D" id="1.10.8.270">
    <property type="entry name" value="putative rabgap domain of human tbc1 domain family member 14 like domains"/>
    <property type="match status" value="1"/>
</dbReference>
<sequence>MSDDEEGCYNTITHTETGRGVKLLFSKSKVYVHPTPSAKDNIPGYMALLQQKPSTPGRPTSSSSHESTSPASSDLLLAWVPESALGDSANVYVKVDLCDGDSPPKQSYLVPPPPTVTSHSGSVGGYSFAVPVSAIYSLLVRPPSLGWWHGSIIINSRAGDSFPALFFHDDECQSTILQKKKLAKDNFDPFGESGQVFWGADEVLRWVKRYVAMERSGAEPNVYLVEPSKEDLEGFGGKPGAPKKIKNDARAGASQDAEMDPFVKLIKETGWNIMNQFSKVTTFTRRAAQDFADNNNLPPQVKRLLKNAEVQTLQDEFDSARIYLARWAMGIAEQSEKDRRGRIWTVKDVVDLEDTDVGEFELLEGASALSLEEKRRKVTMAEWETFFDPQTGRLSVTVDEVKERIFHGGLDAEDGVRKEAWLFLLGVYEWYGTSDERKAQVASLRDQYYRLKHSWWERLEGDGGEGETGEWWREQRARIEKDVHRTDRHVAIFQGEDTPHPDPSSPFADVGTNVHLEQMKEMLLTYNEHNKDLGYVQGMSDLLSPIYAVIQDDAIAFWGFQKFMERMERNFLRDQSGMRNQLLTLDHLVNFMDPRLWDHLQATDSTNFFFFFRMILVWYKREFEWPDILRLWEGLWTDYMSADFHLFIALAILEKHRDIIMEHLKAFDEVLKYVNELSNTMDLESTLIRAEALHRKFQRLVEAIDKKQNFPAPRKGSSPEGQVQSSGNPETQQSPANNKGKGTESQQKVISPELRRLLSKKVEILPRKTVEQKGDGMPGK</sequence>
<gene>
    <name evidence="4" type="primary">g2903</name>
    <name evidence="4" type="ORF">EsDP_00002903</name>
</gene>
<dbReference type="PROSITE" id="PS50086">
    <property type="entry name" value="TBC_RABGAP"/>
    <property type="match status" value="1"/>
</dbReference>
<dbReference type="InterPro" id="IPR035969">
    <property type="entry name" value="Rab-GAP_TBC_sf"/>
</dbReference>
<dbReference type="SMART" id="SM00164">
    <property type="entry name" value="TBC"/>
    <property type="match status" value="1"/>
</dbReference>
<keyword evidence="5" id="KW-1185">Reference proteome</keyword>
<keyword evidence="1" id="KW-0343">GTPase activation</keyword>
<dbReference type="Pfam" id="PF00566">
    <property type="entry name" value="RabGAP-TBC"/>
    <property type="match status" value="1"/>
</dbReference>
<comment type="caution">
    <text evidence="4">The sequence shown here is derived from an EMBL/GenBank/DDBJ whole genome shotgun (WGS) entry which is preliminary data.</text>
</comment>
<dbReference type="Proteomes" id="UP001562357">
    <property type="component" value="Unassembled WGS sequence"/>
</dbReference>
<feature type="compositionally biased region" description="Basic and acidic residues" evidence="2">
    <location>
        <begin position="753"/>
        <end position="774"/>
    </location>
</feature>
<evidence type="ECO:0000313" key="5">
    <source>
        <dbReference type="Proteomes" id="UP001562357"/>
    </source>
</evidence>
<dbReference type="InterPro" id="IPR000195">
    <property type="entry name" value="Rab-GAP-TBC_dom"/>
</dbReference>
<name>A0ABQ0CM59_9HYPO</name>
<feature type="region of interest" description="Disordered" evidence="2">
    <location>
        <begin position="708"/>
        <end position="780"/>
    </location>
</feature>
<protein>
    <recommendedName>
        <fullName evidence="3">Rab-GAP TBC domain-containing protein</fullName>
    </recommendedName>
</protein>
<feature type="domain" description="Rab-GAP TBC" evidence="3">
    <location>
        <begin position="411"/>
        <end position="639"/>
    </location>
</feature>
<dbReference type="PANTHER" id="PTHR22957">
    <property type="entry name" value="TBC1 DOMAIN FAMILY MEMBER GTPASE-ACTIVATING PROTEIN"/>
    <property type="match status" value="1"/>
</dbReference>
<dbReference type="EMBL" id="BAAFGZ010000084">
    <property type="protein sequence ID" value="GAB0134537.1"/>
    <property type="molecule type" value="Genomic_DNA"/>
</dbReference>
<proteinExistence type="predicted"/>
<accession>A0ABQ0CM59</accession>
<feature type="region of interest" description="Disordered" evidence="2">
    <location>
        <begin position="49"/>
        <end position="69"/>
    </location>
</feature>
<evidence type="ECO:0000256" key="1">
    <source>
        <dbReference type="ARBA" id="ARBA00022468"/>
    </source>
</evidence>
<evidence type="ECO:0000256" key="2">
    <source>
        <dbReference type="SAM" id="MobiDB-lite"/>
    </source>
</evidence>
<dbReference type="PANTHER" id="PTHR22957:SF502">
    <property type="entry name" value="SMALL G PROTEIN SIGNALING MODULATOR 2-RELATED"/>
    <property type="match status" value="1"/>
</dbReference>
<evidence type="ECO:0000313" key="4">
    <source>
        <dbReference type="EMBL" id="GAB0134537.1"/>
    </source>
</evidence>
<dbReference type="SUPFAM" id="SSF47923">
    <property type="entry name" value="Ypt/Rab-GAP domain of gyp1p"/>
    <property type="match status" value="2"/>
</dbReference>
<feature type="compositionally biased region" description="Polar residues" evidence="2">
    <location>
        <begin position="719"/>
        <end position="737"/>
    </location>
</feature>
<feature type="compositionally biased region" description="Low complexity" evidence="2">
    <location>
        <begin position="53"/>
        <end position="69"/>
    </location>
</feature>
<evidence type="ECO:0000259" key="3">
    <source>
        <dbReference type="PROSITE" id="PS50086"/>
    </source>
</evidence>
<dbReference type="Gene3D" id="1.10.472.80">
    <property type="entry name" value="Ypt/Rab-GAP domain of gyp1p, domain 3"/>
    <property type="match status" value="1"/>
</dbReference>
<reference evidence="5" key="1">
    <citation type="submission" date="2024-06" db="EMBL/GenBank/DDBJ databases">
        <title>Draft Genome Sequences of Epichloe bromicola Strains Isolated from Elymus ciliaris.</title>
        <authorList>
            <consortium name="Epichloe bromicola genome sequencing consortium"/>
            <person name="Miura A."/>
            <person name="Imano S."/>
            <person name="Ashida A."/>
            <person name="Sato I."/>
            <person name="Chiba S."/>
            <person name="Tanaka A."/>
            <person name="Camagna M."/>
            <person name="Takemoto D."/>
        </authorList>
    </citation>
    <scope>NUCLEOTIDE SEQUENCE [LARGE SCALE GENOMIC DNA]</scope>
    <source>
        <strain evidence="5">DP</strain>
    </source>
</reference>
<organism evidence="4 5">
    <name type="scientific">Epichloe bromicola</name>
    <dbReference type="NCBI Taxonomy" id="79588"/>
    <lineage>
        <taxon>Eukaryota</taxon>
        <taxon>Fungi</taxon>
        <taxon>Dikarya</taxon>
        <taxon>Ascomycota</taxon>
        <taxon>Pezizomycotina</taxon>
        <taxon>Sordariomycetes</taxon>
        <taxon>Hypocreomycetidae</taxon>
        <taxon>Hypocreales</taxon>
        <taxon>Clavicipitaceae</taxon>
        <taxon>Epichloe</taxon>
    </lineage>
</organism>